<organism evidence="2 3">
    <name type="scientific">Candidatus Yanofskybacteria bacterium RIFCSPLOWO2_01_FULL_44_22</name>
    <dbReference type="NCBI Taxonomy" id="1802697"/>
    <lineage>
        <taxon>Bacteria</taxon>
        <taxon>Candidatus Yanofskyibacteriota</taxon>
    </lineage>
</organism>
<sequence length="150" mass="18072">MLYEGSTLMLSPDYIVGLVDGEGSFTAYVRDPDKGGKTKRRVYVEPRFYIKLIEKDKDILYKLKDYFRCGSIYFQRDKRPNHQQCYRYEVFNWGDLQKIIIPFFSKHRLRFVSKKKDFQIFCDIMERLQKGEHKTIQGLKNLRQIKAKMH</sequence>
<proteinExistence type="predicted"/>
<evidence type="ECO:0000313" key="3">
    <source>
        <dbReference type="Proteomes" id="UP000178256"/>
    </source>
</evidence>
<dbReference type="SUPFAM" id="SSF55608">
    <property type="entry name" value="Homing endonucleases"/>
    <property type="match status" value="1"/>
</dbReference>
<comment type="caution">
    <text evidence="2">The sequence shown here is derived from an EMBL/GenBank/DDBJ whole genome shotgun (WGS) entry which is preliminary data.</text>
</comment>
<dbReference type="STRING" id="1802697.A2925_05205"/>
<dbReference type="GO" id="GO:0004519">
    <property type="term" value="F:endonuclease activity"/>
    <property type="evidence" value="ECO:0007669"/>
    <property type="project" value="InterPro"/>
</dbReference>
<dbReference type="Pfam" id="PF00961">
    <property type="entry name" value="LAGLIDADG_1"/>
    <property type="match status" value="1"/>
</dbReference>
<dbReference type="Gene3D" id="3.10.28.10">
    <property type="entry name" value="Homing endonucleases"/>
    <property type="match status" value="1"/>
</dbReference>
<evidence type="ECO:0000259" key="1">
    <source>
        <dbReference type="Pfam" id="PF00961"/>
    </source>
</evidence>
<gene>
    <name evidence="2" type="ORF">A2925_05205</name>
</gene>
<dbReference type="InterPro" id="IPR004860">
    <property type="entry name" value="LAGLIDADG_dom"/>
</dbReference>
<dbReference type="Proteomes" id="UP000178256">
    <property type="component" value="Unassembled WGS sequence"/>
</dbReference>
<dbReference type="InterPro" id="IPR051289">
    <property type="entry name" value="LAGLIDADG_Endonuclease"/>
</dbReference>
<protein>
    <recommendedName>
        <fullName evidence="1">Homing endonuclease LAGLIDADG domain-containing protein</fullName>
    </recommendedName>
</protein>
<reference evidence="2 3" key="1">
    <citation type="journal article" date="2016" name="Nat. Commun.">
        <title>Thousands of microbial genomes shed light on interconnected biogeochemical processes in an aquifer system.</title>
        <authorList>
            <person name="Anantharaman K."/>
            <person name="Brown C.T."/>
            <person name="Hug L.A."/>
            <person name="Sharon I."/>
            <person name="Castelle C.J."/>
            <person name="Probst A.J."/>
            <person name="Thomas B.C."/>
            <person name="Singh A."/>
            <person name="Wilkins M.J."/>
            <person name="Karaoz U."/>
            <person name="Brodie E.L."/>
            <person name="Williams K.H."/>
            <person name="Hubbard S.S."/>
            <person name="Banfield J.F."/>
        </authorList>
    </citation>
    <scope>NUCLEOTIDE SEQUENCE [LARGE SCALE GENOMIC DNA]</scope>
</reference>
<dbReference type="PANTHER" id="PTHR36181">
    <property type="entry name" value="INTRON-ENCODED ENDONUCLEASE AI3-RELATED"/>
    <property type="match status" value="1"/>
</dbReference>
<dbReference type="InterPro" id="IPR027434">
    <property type="entry name" value="Homing_endonucl"/>
</dbReference>
<feature type="domain" description="Homing endonuclease LAGLIDADG" evidence="1">
    <location>
        <begin position="15"/>
        <end position="125"/>
    </location>
</feature>
<dbReference type="PANTHER" id="PTHR36181:SF2">
    <property type="entry name" value="INTRON-ENCODED ENDONUCLEASE AI3-RELATED"/>
    <property type="match status" value="1"/>
</dbReference>
<evidence type="ECO:0000313" key="2">
    <source>
        <dbReference type="EMBL" id="OGN25588.1"/>
    </source>
</evidence>
<name>A0A1F8GLJ4_9BACT</name>
<dbReference type="AlphaFoldDB" id="A0A1F8GLJ4"/>
<accession>A0A1F8GLJ4</accession>
<dbReference type="EMBL" id="MGKL01000017">
    <property type="protein sequence ID" value="OGN25588.1"/>
    <property type="molecule type" value="Genomic_DNA"/>
</dbReference>